<dbReference type="OrthoDB" id="9764669at2"/>
<keyword evidence="10 11" id="KW-0998">Cell outer membrane</keyword>
<dbReference type="InterPro" id="IPR039426">
    <property type="entry name" value="TonB-dep_rcpt-like"/>
</dbReference>
<dbReference type="PANTHER" id="PTHR30069:SF29">
    <property type="entry name" value="HEMOGLOBIN AND HEMOGLOBIN-HAPTOGLOBIN-BINDING PROTEIN 1-RELATED"/>
    <property type="match status" value="1"/>
</dbReference>
<reference evidence="16 17" key="1">
    <citation type="submission" date="2019-02" db="EMBL/GenBank/DDBJ databases">
        <authorList>
            <person name="Li S.-H."/>
        </authorList>
    </citation>
    <scope>NUCLEOTIDE SEQUENCE [LARGE SCALE GENOMIC DNA]</scope>
    <source>
        <strain evidence="16 17">IMCC14385</strain>
    </source>
</reference>
<keyword evidence="3 11" id="KW-0813">Transport</keyword>
<evidence type="ECO:0000256" key="10">
    <source>
        <dbReference type="ARBA" id="ARBA00023237"/>
    </source>
</evidence>
<dbReference type="AlphaFoldDB" id="A0A5P9NIS3"/>
<dbReference type="Gene3D" id="2.170.130.10">
    <property type="entry name" value="TonB-dependent receptor, plug domain"/>
    <property type="match status" value="1"/>
</dbReference>
<evidence type="ECO:0000259" key="15">
    <source>
        <dbReference type="Pfam" id="PF07715"/>
    </source>
</evidence>
<keyword evidence="17" id="KW-1185">Reference proteome</keyword>
<dbReference type="Pfam" id="PF07715">
    <property type="entry name" value="Plug"/>
    <property type="match status" value="1"/>
</dbReference>
<keyword evidence="5 11" id="KW-0812">Transmembrane</keyword>
<evidence type="ECO:0000259" key="14">
    <source>
        <dbReference type="Pfam" id="PF00593"/>
    </source>
</evidence>
<evidence type="ECO:0000256" key="7">
    <source>
        <dbReference type="ARBA" id="ARBA00023077"/>
    </source>
</evidence>
<dbReference type="RefSeq" id="WP_152661749.1">
    <property type="nucleotide sequence ID" value="NZ_CP036422.1"/>
</dbReference>
<evidence type="ECO:0000256" key="1">
    <source>
        <dbReference type="ARBA" id="ARBA00004571"/>
    </source>
</evidence>
<dbReference type="KEGG" id="halc:EY643_08245"/>
<evidence type="ECO:0000256" key="3">
    <source>
        <dbReference type="ARBA" id="ARBA00022448"/>
    </source>
</evidence>
<evidence type="ECO:0000256" key="8">
    <source>
        <dbReference type="ARBA" id="ARBA00023136"/>
    </source>
</evidence>
<dbReference type="InterPro" id="IPR036942">
    <property type="entry name" value="Beta-barrel_TonB_sf"/>
</dbReference>
<protein>
    <submittedName>
        <fullName evidence="16">TonB-dependent receptor</fullName>
    </submittedName>
</protein>
<gene>
    <name evidence="16" type="ORF">EY643_08245</name>
</gene>
<dbReference type="GO" id="GO:0009279">
    <property type="term" value="C:cell outer membrane"/>
    <property type="evidence" value="ECO:0007669"/>
    <property type="project" value="UniProtKB-SubCell"/>
</dbReference>
<dbReference type="PANTHER" id="PTHR30069">
    <property type="entry name" value="TONB-DEPENDENT OUTER MEMBRANE RECEPTOR"/>
    <property type="match status" value="1"/>
</dbReference>
<evidence type="ECO:0000256" key="11">
    <source>
        <dbReference type="PROSITE-ProRule" id="PRU01360"/>
    </source>
</evidence>
<evidence type="ECO:0000256" key="5">
    <source>
        <dbReference type="ARBA" id="ARBA00022692"/>
    </source>
</evidence>
<dbReference type="Gene3D" id="2.40.170.20">
    <property type="entry name" value="TonB-dependent receptor, beta-barrel domain"/>
    <property type="match status" value="1"/>
</dbReference>
<dbReference type="InterPro" id="IPR037066">
    <property type="entry name" value="Plug_dom_sf"/>
</dbReference>
<organism evidence="16 17">
    <name type="scientific">Halioglobus maricola</name>
    <dbReference type="NCBI Taxonomy" id="2601894"/>
    <lineage>
        <taxon>Bacteria</taxon>
        <taxon>Pseudomonadati</taxon>
        <taxon>Pseudomonadota</taxon>
        <taxon>Gammaproteobacteria</taxon>
        <taxon>Cellvibrionales</taxon>
        <taxon>Halieaceae</taxon>
        <taxon>Halioglobus</taxon>
    </lineage>
</organism>
<dbReference type="EMBL" id="CP036422">
    <property type="protein sequence ID" value="QFU75642.1"/>
    <property type="molecule type" value="Genomic_DNA"/>
</dbReference>
<evidence type="ECO:0000256" key="12">
    <source>
        <dbReference type="RuleBase" id="RU003357"/>
    </source>
</evidence>
<evidence type="ECO:0000313" key="16">
    <source>
        <dbReference type="EMBL" id="QFU75642.1"/>
    </source>
</evidence>
<feature type="domain" description="TonB-dependent receptor plug" evidence="15">
    <location>
        <begin position="44"/>
        <end position="150"/>
    </location>
</feature>
<dbReference type="GO" id="GO:0044718">
    <property type="term" value="P:siderophore transmembrane transport"/>
    <property type="evidence" value="ECO:0007669"/>
    <property type="project" value="TreeGrafter"/>
</dbReference>
<keyword evidence="4 11" id="KW-1134">Transmembrane beta strand</keyword>
<dbReference type="SUPFAM" id="SSF56935">
    <property type="entry name" value="Porins"/>
    <property type="match status" value="1"/>
</dbReference>
<proteinExistence type="inferred from homology"/>
<evidence type="ECO:0000256" key="13">
    <source>
        <dbReference type="SAM" id="SignalP"/>
    </source>
</evidence>
<accession>A0A5P9NIS3</accession>
<dbReference type="InterPro" id="IPR012910">
    <property type="entry name" value="Plug_dom"/>
</dbReference>
<keyword evidence="6 13" id="KW-0732">Signal</keyword>
<comment type="similarity">
    <text evidence="2">Belongs to the TonB-dependent receptor family. Hemoglobin/haptoglobin binding protein subfamily.</text>
</comment>
<feature type="domain" description="TonB-dependent receptor-like beta-barrel" evidence="14">
    <location>
        <begin position="175"/>
        <end position="594"/>
    </location>
</feature>
<feature type="chain" id="PRO_5024811257" evidence="13">
    <location>
        <begin position="22"/>
        <end position="620"/>
    </location>
</feature>
<keyword evidence="9 16" id="KW-0675">Receptor</keyword>
<keyword evidence="8 11" id="KW-0472">Membrane</keyword>
<name>A0A5P9NIS3_9GAMM</name>
<dbReference type="PROSITE" id="PS52016">
    <property type="entry name" value="TONB_DEPENDENT_REC_3"/>
    <property type="match status" value="1"/>
</dbReference>
<feature type="signal peptide" evidence="13">
    <location>
        <begin position="1"/>
        <end position="21"/>
    </location>
</feature>
<evidence type="ECO:0000313" key="17">
    <source>
        <dbReference type="Proteomes" id="UP000326287"/>
    </source>
</evidence>
<dbReference type="Pfam" id="PF00593">
    <property type="entry name" value="TonB_dep_Rec_b-barrel"/>
    <property type="match status" value="1"/>
</dbReference>
<dbReference type="GO" id="GO:0015344">
    <property type="term" value="F:siderophore uptake transmembrane transporter activity"/>
    <property type="evidence" value="ECO:0007669"/>
    <property type="project" value="TreeGrafter"/>
</dbReference>
<dbReference type="InterPro" id="IPR000531">
    <property type="entry name" value="Beta-barrel_TonB"/>
</dbReference>
<sequence>MSRFTPLALAVASAIPALAHAQTEPANSKLEEIIVVSSRVEMPLRQIGTSVSVITETDIQARGFNSLYDVLRTQPAIAVSNSGGAGSATSVRVRGEEGFRTKLYIDGIDVSDTSGTQIGPKFENLLSTGITRVEVLRGTQGMMYGADAGGVINAYTRSAEPGLGGSVSAEGGRYGTQQLAADVAGGNDTVDFSLTAVDFETDGFNARDTDTDLKDDDGYENTTLHGRLGWNITDDFRLEAVMRDVEGENEYDSCYDSATFSNSNDCYNTFDQTAWRVSAQLQTGSFSHDLSYTGNETERAFYTKNVFGFGGDGDLDQYGYLGSYSLTETTRFVYGAERKEESFDDGWNNHEREQDGYYLEYQGEAISDVFLTAGVRYDDNEDFGTHTTYRASAAYLIPVGDGELKLKATYGTGFRAPSLYEIAYNENAFYPPASEVELKEEESEGFDVGVAWFANNGIYLEANYFDQTVSDEIYFDLDFFSGYLQGSGDTDSTGVELIGELPLAWGLALDGNYTYNDTENATGSARIRRPEHLANLGLTWLGLNDRLSMGVYVRGSYDAEDIDGSELDDYEVVNLNASFTVIDGLELYGRVENLLDEDYQEVPSYNTSGAAAYAGVRYNF</sequence>
<dbReference type="CDD" id="cd01347">
    <property type="entry name" value="ligand_gated_channel"/>
    <property type="match status" value="1"/>
</dbReference>
<evidence type="ECO:0000256" key="9">
    <source>
        <dbReference type="ARBA" id="ARBA00023170"/>
    </source>
</evidence>
<keyword evidence="7 12" id="KW-0798">TonB box</keyword>
<comment type="subcellular location">
    <subcellularLocation>
        <location evidence="1 11">Cell outer membrane</location>
        <topology evidence="1 11">Multi-pass membrane protein</topology>
    </subcellularLocation>
</comment>
<dbReference type="Proteomes" id="UP000326287">
    <property type="component" value="Chromosome"/>
</dbReference>
<evidence type="ECO:0000256" key="4">
    <source>
        <dbReference type="ARBA" id="ARBA00022452"/>
    </source>
</evidence>
<evidence type="ECO:0000256" key="2">
    <source>
        <dbReference type="ARBA" id="ARBA00008143"/>
    </source>
</evidence>
<evidence type="ECO:0000256" key="6">
    <source>
        <dbReference type="ARBA" id="ARBA00022729"/>
    </source>
</evidence>